<gene>
    <name evidence="3" type="ORF">BLA60_29590</name>
</gene>
<evidence type="ECO:0000259" key="2">
    <source>
        <dbReference type="Pfam" id="PF21725"/>
    </source>
</evidence>
<dbReference type="InterPro" id="IPR049082">
    <property type="entry name" value="T7SS_signal"/>
</dbReference>
<comment type="caution">
    <text evidence="3">The sequence shown here is derived from an EMBL/GenBank/DDBJ whole genome shotgun (WGS) entry which is preliminary data.</text>
</comment>
<evidence type="ECO:0000313" key="4">
    <source>
        <dbReference type="Proteomes" id="UP000185696"/>
    </source>
</evidence>
<dbReference type="Pfam" id="PF21725">
    <property type="entry name" value="T7SS_signal"/>
    <property type="match status" value="1"/>
</dbReference>
<protein>
    <recommendedName>
        <fullName evidence="2">Putative T7SS secretion signal domain-containing protein</fullName>
    </recommendedName>
</protein>
<dbReference type="Proteomes" id="UP000185696">
    <property type="component" value="Unassembled WGS sequence"/>
</dbReference>
<accession>A0A7Z0WHU1</accession>
<feature type="region of interest" description="Disordered" evidence="1">
    <location>
        <begin position="124"/>
        <end position="152"/>
    </location>
</feature>
<evidence type="ECO:0000256" key="1">
    <source>
        <dbReference type="SAM" id="MobiDB-lite"/>
    </source>
</evidence>
<proteinExistence type="predicted"/>
<feature type="domain" description="Putative T7SS secretion signal" evidence="2">
    <location>
        <begin position="6"/>
        <end position="181"/>
    </location>
</feature>
<evidence type="ECO:0000313" key="3">
    <source>
        <dbReference type="EMBL" id="OLF07009.1"/>
    </source>
</evidence>
<dbReference type="AlphaFoldDB" id="A0A7Z0WHU1"/>
<feature type="compositionally biased region" description="Low complexity" evidence="1">
    <location>
        <begin position="124"/>
        <end position="139"/>
    </location>
</feature>
<dbReference type="EMBL" id="MSIF01000018">
    <property type="protein sequence ID" value="OLF07009.1"/>
    <property type="molecule type" value="Genomic_DNA"/>
</dbReference>
<organism evidence="3 4">
    <name type="scientific">Actinophytocola xinjiangensis</name>
    <dbReference type="NCBI Taxonomy" id="485602"/>
    <lineage>
        <taxon>Bacteria</taxon>
        <taxon>Bacillati</taxon>
        <taxon>Actinomycetota</taxon>
        <taxon>Actinomycetes</taxon>
        <taxon>Pseudonocardiales</taxon>
        <taxon>Pseudonocardiaceae</taxon>
    </lineage>
</organism>
<reference evidence="3 4" key="1">
    <citation type="submission" date="2016-12" db="EMBL/GenBank/DDBJ databases">
        <title>The draft genome sequence of Actinophytocola xinjiangensis.</title>
        <authorList>
            <person name="Wang W."/>
            <person name="Yuan L."/>
        </authorList>
    </citation>
    <scope>NUCLEOTIDE SEQUENCE [LARGE SCALE GENOMIC DNA]</scope>
    <source>
        <strain evidence="3 4">CGMCC 4.4663</strain>
    </source>
</reference>
<sequence length="450" mass="45874">MGEPVVDVKELGQTTVVSELVPGAPEAVAFDAEALHASSDTLLDTYRAVKAIDTPSWSGRGAEAFWERFAPEAEHWHDARLATLHVTRALHEYAEALRTAQLRAQEAVAQWALADVVEAEAAAAYESAQPQDPNVTVTATPPPPPPSTVSEPYRTEARTILGDARARLAEVALATGEVIAAESGTGDGAPTWLVSAAVAASQHLTEHGTAAVSRTEHQFLDGDVSVTEFGEQPPATTSEDDAPSVRATLAEWDVAVEAALFETGADGSVQLGDVRLAGSVEVTVGAQAGAGITLSTDGLDASANASVGVRVDAEGSVTVGSVEATASAEAGVLAEAEATLSVGPDGVEIEAGAFAGAEVTGAAAVEVAGVTVGANGELRAGVGAQVGTEVSFEDGRFVVGGEVAAVLGVGGQLGWEVTIDVDEFNDAVLEYYQDGGVIGRISDLFDGPLR</sequence>
<name>A0A7Z0WHU1_9PSEU</name>
<keyword evidence="4" id="KW-1185">Reference proteome</keyword>